<evidence type="ECO:0000259" key="2">
    <source>
        <dbReference type="Pfam" id="PF07859"/>
    </source>
</evidence>
<dbReference type="PANTHER" id="PTHR48081">
    <property type="entry name" value="AB HYDROLASE SUPERFAMILY PROTEIN C4A8.06C"/>
    <property type="match status" value="1"/>
</dbReference>
<dbReference type="SUPFAM" id="SSF53474">
    <property type="entry name" value="alpha/beta-Hydrolases"/>
    <property type="match status" value="1"/>
</dbReference>
<dbReference type="InterPro" id="IPR050300">
    <property type="entry name" value="GDXG_lipolytic_enzyme"/>
</dbReference>
<evidence type="ECO:0000256" key="1">
    <source>
        <dbReference type="ARBA" id="ARBA00022801"/>
    </source>
</evidence>
<keyword evidence="4" id="KW-1185">Reference proteome</keyword>
<dbReference type="Proteomes" id="UP000766336">
    <property type="component" value="Unassembled WGS sequence"/>
</dbReference>
<dbReference type="InterPro" id="IPR013094">
    <property type="entry name" value="AB_hydrolase_3"/>
</dbReference>
<dbReference type="PANTHER" id="PTHR48081:SF8">
    <property type="entry name" value="ALPHA_BETA HYDROLASE FOLD-3 DOMAIN-CONTAINING PROTEIN-RELATED"/>
    <property type="match status" value="1"/>
</dbReference>
<comment type="caution">
    <text evidence="3">The sequence shown here is derived from an EMBL/GenBank/DDBJ whole genome shotgun (WGS) entry which is preliminary data.</text>
</comment>
<evidence type="ECO:0000313" key="4">
    <source>
        <dbReference type="Proteomes" id="UP000766336"/>
    </source>
</evidence>
<keyword evidence="1 3" id="KW-0378">Hydrolase</keyword>
<protein>
    <submittedName>
        <fullName evidence="3">Alpha/beta hydrolase</fullName>
    </submittedName>
</protein>
<dbReference type="EMBL" id="JAHCDA010000002">
    <property type="protein sequence ID" value="MBS7811352.1"/>
    <property type="molecule type" value="Genomic_DNA"/>
</dbReference>
<name>A0ABS5QCV7_9PROT</name>
<dbReference type="InterPro" id="IPR029058">
    <property type="entry name" value="AB_hydrolase_fold"/>
</dbReference>
<dbReference type="RefSeq" id="WP_213670038.1">
    <property type="nucleotide sequence ID" value="NZ_JAHCDA010000002.1"/>
</dbReference>
<evidence type="ECO:0000313" key="3">
    <source>
        <dbReference type="EMBL" id="MBS7811352.1"/>
    </source>
</evidence>
<sequence length="314" mass="33566">MAAPLHPDCQAFLNFVAELGRPRFEDMAALDTRTLYAAGRKVLQPASPDVAEARDLVLPSGVAARLYRPMGSTAGEALPCLVFAHGGGWVVGDLDTHDHPARTIANLSGCAVLSVDYRLAPEHRFPAAVEDFGEAVRYAAANAVALGIDPDRLAVGGDSAGGNLAAVAALMSRDGSLPPLRFQMLIYPVTEMAQTHESYVRFTSASGLPLTDATMRWFRDHYAPESASWNDWRASPLRAASLSGTAPAFVLTVGHDPLCDEGRDYAARLEREGVRVTHVHAADMLHGVMTMSAIVKPALGYMEMAARALRDAMG</sequence>
<dbReference type="Gene3D" id="3.40.50.1820">
    <property type="entry name" value="alpha/beta hydrolase"/>
    <property type="match status" value="1"/>
</dbReference>
<reference evidence="3 4" key="1">
    <citation type="submission" date="2021-05" db="EMBL/GenBank/DDBJ databases">
        <title>Roseococcus sp. XZZS9, whole genome shotgun sequencing project.</title>
        <authorList>
            <person name="Zhao G."/>
            <person name="Shen L."/>
        </authorList>
    </citation>
    <scope>NUCLEOTIDE SEQUENCE [LARGE SCALE GENOMIC DNA]</scope>
    <source>
        <strain evidence="3 4">XZZS9</strain>
    </source>
</reference>
<proteinExistence type="predicted"/>
<gene>
    <name evidence="3" type="ORF">KHU32_10410</name>
</gene>
<feature type="domain" description="Alpha/beta hydrolase fold-3" evidence="2">
    <location>
        <begin position="81"/>
        <end position="289"/>
    </location>
</feature>
<dbReference type="Pfam" id="PF07859">
    <property type="entry name" value="Abhydrolase_3"/>
    <property type="match status" value="1"/>
</dbReference>
<organism evidence="3 4">
    <name type="scientific">Roseococcus pinisoli</name>
    <dbReference type="NCBI Taxonomy" id="2835040"/>
    <lineage>
        <taxon>Bacteria</taxon>
        <taxon>Pseudomonadati</taxon>
        <taxon>Pseudomonadota</taxon>
        <taxon>Alphaproteobacteria</taxon>
        <taxon>Acetobacterales</taxon>
        <taxon>Roseomonadaceae</taxon>
        <taxon>Roseococcus</taxon>
    </lineage>
</organism>
<accession>A0ABS5QCV7</accession>
<dbReference type="GO" id="GO:0016787">
    <property type="term" value="F:hydrolase activity"/>
    <property type="evidence" value="ECO:0007669"/>
    <property type="project" value="UniProtKB-KW"/>
</dbReference>